<dbReference type="EMBL" id="MRWE01000019">
    <property type="protein sequence ID" value="ORJ25087.1"/>
    <property type="molecule type" value="Genomic_DNA"/>
</dbReference>
<evidence type="ECO:0000256" key="3">
    <source>
        <dbReference type="ARBA" id="ARBA00012824"/>
    </source>
</evidence>
<dbReference type="Gene3D" id="3.60.120.10">
    <property type="entry name" value="Anthranilate synthase"/>
    <property type="match status" value="1"/>
</dbReference>
<evidence type="ECO:0000256" key="6">
    <source>
        <dbReference type="SAM" id="MobiDB-lite"/>
    </source>
</evidence>
<dbReference type="PANTHER" id="PTHR42839">
    <property type="entry name" value="ISOCHORISMATE SYNTHASE ENTC"/>
    <property type="match status" value="1"/>
</dbReference>
<organism evidence="8 9">
    <name type="scientific">Rouxiella badensis</name>
    <dbReference type="NCBI Taxonomy" id="1646377"/>
    <lineage>
        <taxon>Bacteria</taxon>
        <taxon>Pseudomonadati</taxon>
        <taxon>Pseudomonadota</taxon>
        <taxon>Gammaproteobacteria</taxon>
        <taxon>Enterobacterales</taxon>
        <taxon>Yersiniaceae</taxon>
        <taxon>Rouxiella</taxon>
    </lineage>
</organism>
<evidence type="ECO:0000256" key="5">
    <source>
        <dbReference type="ARBA" id="ARBA00041564"/>
    </source>
</evidence>
<dbReference type="InterPro" id="IPR015890">
    <property type="entry name" value="Chorismate_C"/>
</dbReference>
<proteinExistence type="inferred from homology"/>
<evidence type="ECO:0000256" key="1">
    <source>
        <dbReference type="ARBA" id="ARBA00000799"/>
    </source>
</evidence>
<evidence type="ECO:0000256" key="4">
    <source>
        <dbReference type="ARBA" id="ARBA00023235"/>
    </source>
</evidence>
<dbReference type="Pfam" id="PF00425">
    <property type="entry name" value="Chorismate_bind"/>
    <property type="match status" value="1"/>
</dbReference>
<feature type="domain" description="Chorismate-utilising enzyme C-terminal" evidence="7">
    <location>
        <begin position="136"/>
        <end position="389"/>
    </location>
</feature>
<reference evidence="8 9" key="1">
    <citation type="journal article" date="2017" name="Int. J. Syst. Evol. Microbiol.">
        <title>Rouxiella badensis sp. nov. and Rouxiella silvae sp. nov. isolated from peat bog soil in Germany and emendation of the genus description.</title>
        <authorList>
            <person name="Le Fleche-Mateos A."/>
            <person name="Kugler J.H."/>
            <person name="Hansen S.H."/>
            <person name="Syldatk C."/>
            <person name="Hausmann R."/>
            <person name="Lomprez F."/>
            <person name="Vandenbogaert M."/>
            <person name="Manuguerra J.C."/>
            <person name="Grimont P.A."/>
        </authorList>
    </citation>
    <scope>NUCLEOTIDE SEQUENCE [LARGE SCALE GENOMIC DNA]</scope>
    <source>
        <strain evidence="8 9">DSM 100043</strain>
    </source>
</reference>
<dbReference type="STRING" id="1646377.BS640_12615"/>
<protein>
    <recommendedName>
        <fullName evidence="3">isochorismate synthase</fullName>
        <ecNumber evidence="3">5.4.4.2</ecNumber>
    </recommendedName>
    <alternativeName>
        <fullName evidence="5">Isochorismate mutase</fullName>
    </alternativeName>
</protein>
<keyword evidence="4" id="KW-0413">Isomerase</keyword>
<dbReference type="NCBIfam" id="TIGR00543">
    <property type="entry name" value="isochor_syn"/>
    <property type="match status" value="1"/>
</dbReference>
<keyword evidence="9" id="KW-1185">Reference proteome</keyword>
<feature type="region of interest" description="Disordered" evidence="6">
    <location>
        <begin position="214"/>
        <end position="234"/>
    </location>
</feature>
<comment type="similarity">
    <text evidence="2">Belongs to the isochorismate synthase family.</text>
</comment>
<sequence>MDTVLKTFDFADGQQDLESVNVAELSPTSGFFFTSPYRSLSTEGCLVKISEPAADGDVMGGKFQQAIEAAFSDARAAGIKHPVLCGAIPFDKRQPSALFVPQKTRWLARDAAMSVATQAESSLPEILTKNELPGQDVFMQMVSDAVQAMNDGKLDKTVLSRLLEIKTCEPVARPVLLSRVVSQNPNGYHFHVPLEKGALIGASPELLLRKHGNKFHSNPLAGSTRRESHPKKDREVSRALLESGKDLYEHRIVTEGMGKVLKSRSRALDIPSSPELLSTATLWHLSTPINGEVQDAQENALSLACLLHPTPALCGTPTLVARDLIEQLEPFDRGLFGGIVGWCDDRGNGEWVVTIRCGTVSDDRVRLFAGAGIVPDSSPESEWRETGVKLNTMLRAFGLN</sequence>
<evidence type="ECO:0000313" key="8">
    <source>
        <dbReference type="EMBL" id="ORJ25087.1"/>
    </source>
</evidence>
<dbReference type="GO" id="GO:0008909">
    <property type="term" value="F:isochorismate synthase activity"/>
    <property type="evidence" value="ECO:0007669"/>
    <property type="project" value="UniProtKB-EC"/>
</dbReference>
<evidence type="ECO:0000259" key="7">
    <source>
        <dbReference type="Pfam" id="PF00425"/>
    </source>
</evidence>
<dbReference type="EC" id="5.4.4.2" evidence="3"/>
<dbReference type="InterPro" id="IPR005801">
    <property type="entry name" value="ADC_synthase"/>
</dbReference>
<comment type="catalytic activity">
    <reaction evidence="1">
        <text>chorismate = isochorismate</text>
        <dbReference type="Rhea" id="RHEA:18985"/>
        <dbReference type="ChEBI" id="CHEBI:29748"/>
        <dbReference type="ChEBI" id="CHEBI:29780"/>
        <dbReference type="EC" id="5.4.4.2"/>
    </reaction>
</comment>
<name>A0A1X0WE87_9GAMM</name>
<dbReference type="Proteomes" id="UP000192536">
    <property type="component" value="Unassembled WGS sequence"/>
</dbReference>
<evidence type="ECO:0000256" key="2">
    <source>
        <dbReference type="ARBA" id="ARBA00005297"/>
    </source>
</evidence>
<dbReference type="SUPFAM" id="SSF56322">
    <property type="entry name" value="ADC synthase"/>
    <property type="match status" value="1"/>
</dbReference>
<evidence type="ECO:0000313" key="9">
    <source>
        <dbReference type="Proteomes" id="UP000192536"/>
    </source>
</evidence>
<dbReference type="RefSeq" id="WP_084912670.1">
    <property type="nucleotide sequence ID" value="NZ_MRWE01000019.1"/>
</dbReference>
<comment type="caution">
    <text evidence="8">The sequence shown here is derived from an EMBL/GenBank/DDBJ whole genome shotgun (WGS) entry which is preliminary data.</text>
</comment>
<dbReference type="InterPro" id="IPR004561">
    <property type="entry name" value="IsoChor_synthase"/>
</dbReference>
<gene>
    <name evidence="8" type="ORF">BS640_12615</name>
</gene>
<feature type="compositionally biased region" description="Basic and acidic residues" evidence="6">
    <location>
        <begin position="224"/>
        <end position="234"/>
    </location>
</feature>
<dbReference type="AlphaFoldDB" id="A0A1X0WE87"/>
<dbReference type="PANTHER" id="PTHR42839:SF2">
    <property type="entry name" value="ISOCHORISMATE SYNTHASE ENTC"/>
    <property type="match status" value="1"/>
</dbReference>
<accession>A0A1X0WE87</accession>